<evidence type="ECO:0000313" key="2">
    <source>
        <dbReference type="EMBL" id="GGG34292.1"/>
    </source>
</evidence>
<gene>
    <name evidence="2" type="ORF">GCM10010964_22770</name>
</gene>
<reference evidence="2 3" key="1">
    <citation type="journal article" date="2014" name="Int. J. Syst. Evol. Microbiol.">
        <title>Complete genome sequence of Corynebacterium casei LMG S-19264T (=DSM 44701T), isolated from a smear-ripened cheese.</title>
        <authorList>
            <consortium name="US DOE Joint Genome Institute (JGI-PGF)"/>
            <person name="Walter F."/>
            <person name="Albersmeier A."/>
            <person name="Kalinowski J."/>
            <person name="Ruckert C."/>
        </authorList>
    </citation>
    <scope>NUCLEOTIDE SEQUENCE [LARGE SCALE GENOMIC DNA]</scope>
    <source>
        <strain evidence="2 3">CGMCC 1.16330</strain>
    </source>
</reference>
<keyword evidence="1" id="KW-0472">Membrane</keyword>
<organism evidence="2 3">
    <name type="scientific">Caldovatus sediminis</name>
    <dbReference type="NCBI Taxonomy" id="2041189"/>
    <lineage>
        <taxon>Bacteria</taxon>
        <taxon>Pseudomonadati</taxon>
        <taxon>Pseudomonadota</taxon>
        <taxon>Alphaproteobacteria</taxon>
        <taxon>Acetobacterales</taxon>
        <taxon>Roseomonadaceae</taxon>
        <taxon>Caldovatus</taxon>
    </lineage>
</organism>
<keyword evidence="1" id="KW-1133">Transmembrane helix</keyword>
<dbReference type="EMBL" id="BMKS01000006">
    <property type="protein sequence ID" value="GGG34292.1"/>
    <property type="molecule type" value="Genomic_DNA"/>
</dbReference>
<evidence type="ECO:0000256" key="1">
    <source>
        <dbReference type="SAM" id="Phobius"/>
    </source>
</evidence>
<dbReference type="Proteomes" id="UP000597507">
    <property type="component" value="Unassembled WGS sequence"/>
</dbReference>
<keyword evidence="3" id="KW-1185">Reference proteome</keyword>
<protein>
    <submittedName>
        <fullName evidence="2">Uncharacterized protein</fullName>
    </submittedName>
</protein>
<comment type="caution">
    <text evidence="2">The sequence shown here is derived from an EMBL/GenBank/DDBJ whole genome shotgun (WGS) entry which is preliminary data.</text>
</comment>
<feature type="transmembrane region" description="Helical" evidence="1">
    <location>
        <begin position="49"/>
        <end position="74"/>
    </location>
</feature>
<name>A0A8J2ZBV9_9PROT</name>
<evidence type="ECO:0000313" key="3">
    <source>
        <dbReference type="Proteomes" id="UP000597507"/>
    </source>
</evidence>
<accession>A0A8J2ZBV9</accession>
<keyword evidence="1" id="KW-0812">Transmembrane</keyword>
<proteinExistence type="predicted"/>
<dbReference type="AlphaFoldDB" id="A0A8J2ZBV9"/>
<sequence length="75" mass="7418">MPRDPTDAAGMNARAGMVTALARPPDGASAPAPTSVAVRREAALSLAHLAVLLVRGAAIALLAAPAAIALALLLR</sequence>